<feature type="domain" description="HAMP" evidence="16">
    <location>
        <begin position="180"/>
        <end position="232"/>
    </location>
</feature>
<dbReference type="SMART" id="SM00388">
    <property type="entry name" value="HisKA"/>
    <property type="match status" value="1"/>
</dbReference>
<evidence type="ECO:0000259" key="16">
    <source>
        <dbReference type="PROSITE" id="PS50885"/>
    </source>
</evidence>
<dbReference type="SMART" id="SM00387">
    <property type="entry name" value="HATPase_c"/>
    <property type="match status" value="1"/>
</dbReference>
<dbReference type="Pfam" id="PF00512">
    <property type="entry name" value="HisKA"/>
    <property type="match status" value="1"/>
</dbReference>
<dbReference type="InterPro" id="IPR036890">
    <property type="entry name" value="HATPase_C_sf"/>
</dbReference>
<dbReference type="PANTHER" id="PTHR45528:SF1">
    <property type="entry name" value="SENSOR HISTIDINE KINASE CPXA"/>
    <property type="match status" value="1"/>
</dbReference>
<keyword evidence="6 17" id="KW-0808">Transferase</keyword>
<evidence type="ECO:0000256" key="5">
    <source>
        <dbReference type="ARBA" id="ARBA00022553"/>
    </source>
</evidence>
<evidence type="ECO:0000256" key="1">
    <source>
        <dbReference type="ARBA" id="ARBA00000085"/>
    </source>
</evidence>
<dbReference type="Gene3D" id="1.10.287.130">
    <property type="match status" value="1"/>
</dbReference>
<protein>
    <recommendedName>
        <fullName evidence="3">histidine kinase</fullName>
        <ecNumber evidence="3">2.7.13.3</ecNumber>
    </recommendedName>
</protein>
<keyword evidence="4" id="KW-1003">Cell membrane</keyword>
<dbReference type="CDD" id="cd00075">
    <property type="entry name" value="HATPase"/>
    <property type="match status" value="1"/>
</dbReference>
<dbReference type="Pfam" id="PF00672">
    <property type="entry name" value="HAMP"/>
    <property type="match status" value="1"/>
</dbReference>
<dbReference type="FunFam" id="3.30.565.10:FF:000006">
    <property type="entry name" value="Sensor histidine kinase WalK"/>
    <property type="match status" value="1"/>
</dbReference>
<proteinExistence type="predicted"/>
<comment type="caution">
    <text evidence="17">The sequence shown here is derived from an EMBL/GenBank/DDBJ whole genome shotgun (WGS) entry which is preliminary data.</text>
</comment>
<dbReference type="InterPro" id="IPR003660">
    <property type="entry name" value="HAMP_dom"/>
</dbReference>
<evidence type="ECO:0000256" key="4">
    <source>
        <dbReference type="ARBA" id="ARBA00022475"/>
    </source>
</evidence>
<dbReference type="Pfam" id="PF02518">
    <property type="entry name" value="HATPase_c"/>
    <property type="match status" value="1"/>
</dbReference>
<dbReference type="AlphaFoldDB" id="A0A9C7LC42"/>
<evidence type="ECO:0000313" key="18">
    <source>
        <dbReference type="Proteomes" id="UP000789845"/>
    </source>
</evidence>
<dbReference type="EMBL" id="CAKJTG010000057">
    <property type="protein sequence ID" value="CAG9610816.1"/>
    <property type="molecule type" value="Genomic_DNA"/>
</dbReference>
<keyword evidence="12" id="KW-0902">Two-component regulatory system</keyword>
<dbReference type="InterPro" id="IPR003661">
    <property type="entry name" value="HisK_dim/P_dom"/>
</dbReference>
<comment type="catalytic activity">
    <reaction evidence="1">
        <text>ATP + protein L-histidine = ADP + protein N-phospho-L-histidine.</text>
        <dbReference type="EC" id="2.7.13.3"/>
    </reaction>
</comment>
<evidence type="ECO:0000256" key="7">
    <source>
        <dbReference type="ARBA" id="ARBA00022692"/>
    </source>
</evidence>
<feature type="domain" description="Histidine kinase" evidence="15">
    <location>
        <begin position="240"/>
        <end position="456"/>
    </location>
</feature>
<keyword evidence="5" id="KW-0597">Phosphoprotein</keyword>
<dbReference type="FunFam" id="1.10.287.130:FF:000001">
    <property type="entry name" value="Two-component sensor histidine kinase"/>
    <property type="match status" value="1"/>
</dbReference>
<organism evidence="17 18">
    <name type="scientific">Pseudoneobacillus rhizosphaerae</name>
    <dbReference type="NCBI Taxonomy" id="2880968"/>
    <lineage>
        <taxon>Bacteria</taxon>
        <taxon>Bacillati</taxon>
        <taxon>Bacillota</taxon>
        <taxon>Bacilli</taxon>
        <taxon>Bacillales</taxon>
        <taxon>Bacillaceae</taxon>
        <taxon>Pseudoneobacillus</taxon>
    </lineage>
</organism>
<dbReference type="InterPro" id="IPR004358">
    <property type="entry name" value="Sig_transdc_His_kin-like_C"/>
</dbReference>
<dbReference type="GO" id="GO:0000155">
    <property type="term" value="F:phosphorelay sensor kinase activity"/>
    <property type="evidence" value="ECO:0007669"/>
    <property type="project" value="InterPro"/>
</dbReference>
<evidence type="ECO:0000256" key="8">
    <source>
        <dbReference type="ARBA" id="ARBA00022741"/>
    </source>
</evidence>
<keyword evidence="8" id="KW-0547">Nucleotide-binding</keyword>
<keyword evidence="13 14" id="KW-0472">Membrane</keyword>
<gene>
    <name evidence="17" type="primary">rcsC_5</name>
    <name evidence="17" type="ORF">NEOCIP111885_04596</name>
</gene>
<dbReference type="SUPFAM" id="SSF55874">
    <property type="entry name" value="ATPase domain of HSP90 chaperone/DNA topoisomerase II/histidine kinase"/>
    <property type="match status" value="1"/>
</dbReference>
<sequence>MKKLSVKLGIIFFIIIIGLESFIFFYLHSSLVDSRVEEELSELQARGNSHRAVLEMNFDPTTVNHIALMESEADTDVVITDSFFKFIGSSKQSIHFSKYINQTITTSPRKGKIIEDNWREKPFIATVSPIEVDGLTVGYVFMFQDTASVQSLIMHLNEHFLLAGLISVGLTFIIIVILSKALTKPLIEMKEATSRMSNGDYSVSLPKTGKDELGDLAHSIHLLAHQLDYLTKERNEFLASISHELRTPLTYIKGYTDIVHKRNLPRDEQEKYLGIILEETTRLSILIKELFDLAKFDQNTFVIQKKRIDFSEFLLKMEQKLLPAFIEKNMNLQVTCPPHLFLMADPIRLEQIFLNLLDNAMKYSQHGTRTDLKVEKKGTNLHITVTDNGKGIPETDLPHIFSRFYRVDKSRTRALGGSGLGLAIVKELVHAHDGKITVNSKENIGTEFAIILKGATE</sequence>
<name>A0A9C7LC42_9BACI</name>
<dbReference type="CDD" id="cd06225">
    <property type="entry name" value="HAMP"/>
    <property type="match status" value="1"/>
</dbReference>
<evidence type="ECO:0000256" key="11">
    <source>
        <dbReference type="ARBA" id="ARBA00022989"/>
    </source>
</evidence>
<evidence type="ECO:0000259" key="15">
    <source>
        <dbReference type="PROSITE" id="PS50109"/>
    </source>
</evidence>
<evidence type="ECO:0000256" key="12">
    <source>
        <dbReference type="ARBA" id="ARBA00023012"/>
    </source>
</evidence>
<accession>A0A9C7LC42</accession>
<dbReference type="Proteomes" id="UP000789845">
    <property type="component" value="Unassembled WGS sequence"/>
</dbReference>
<dbReference type="SMART" id="SM00304">
    <property type="entry name" value="HAMP"/>
    <property type="match status" value="1"/>
</dbReference>
<dbReference type="GO" id="GO:0005886">
    <property type="term" value="C:plasma membrane"/>
    <property type="evidence" value="ECO:0007669"/>
    <property type="project" value="UniProtKB-SubCell"/>
</dbReference>
<dbReference type="PRINTS" id="PR00344">
    <property type="entry name" value="BCTRLSENSOR"/>
</dbReference>
<keyword evidence="10" id="KW-0067">ATP-binding</keyword>
<dbReference type="CDD" id="cd00082">
    <property type="entry name" value="HisKA"/>
    <property type="match status" value="1"/>
</dbReference>
<dbReference type="PROSITE" id="PS50885">
    <property type="entry name" value="HAMP"/>
    <property type="match status" value="1"/>
</dbReference>
<dbReference type="PROSITE" id="PS50109">
    <property type="entry name" value="HIS_KIN"/>
    <property type="match status" value="1"/>
</dbReference>
<dbReference type="Gene3D" id="3.30.565.10">
    <property type="entry name" value="Histidine kinase-like ATPase, C-terminal domain"/>
    <property type="match status" value="1"/>
</dbReference>
<dbReference type="PANTHER" id="PTHR45528">
    <property type="entry name" value="SENSOR HISTIDINE KINASE CPXA"/>
    <property type="match status" value="1"/>
</dbReference>
<keyword evidence="18" id="KW-1185">Reference proteome</keyword>
<keyword evidence="11 14" id="KW-1133">Transmembrane helix</keyword>
<evidence type="ECO:0000256" key="2">
    <source>
        <dbReference type="ARBA" id="ARBA00004651"/>
    </source>
</evidence>
<dbReference type="SUPFAM" id="SSF47384">
    <property type="entry name" value="Homodimeric domain of signal transducing histidine kinase"/>
    <property type="match status" value="1"/>
</dbReference>
<dbReference type="EC" id="2.7.13.3" evidence="3"/>
<dbReference type="InterPro" id="IPR005467">
    <property type="entry name" value="His_kinase_dom"/>
</dbReference>
<dbReference type="InterPro" id="IPR003594">
    <property type="entry name" value="HATPase_dom"/>
</dbReference>
<evidence type="ECO:0000256" key="6">
    <source>
        <dbReference type="ARBA" id="ARBA00022679"/>
    </source>
</evidence>
<dbReference type="SUPFAM" id="SSF158472">
    <property type="entry name" value="HAMP domain-like"/>
    <property type="match status" value="1"/>
</dbReference>
<dbReference type="InterPro" id="IPR036097">
    <property type="entry name" value="HisK_dim/P_sf"/>
</dbReference>
<feature type="transmembrane region" description="Helical" evidence="14">
    <location>
        <begin position="6"/>
        <end position="27"/>
    </location>
</feature>
<evidence type="ECO:0000256" key="10">
    <source>
        <dbReference type="ARBA" id="ARBA00022840"/>
    </source>
</evidence>
<evidence type="ECO:0000256" key="9">
    <source>
        <dbReference type="ARBA" id="ARBA00022777"/>
    </source>
</evidence>
<feature type="transmembrane region" description="Helical" evidence="14">
    <location>
        <begin position="160"/>
        <end position="179"/>
    </location>
</feature>
<dbReference type="GO" id="GO:0005524">
    <property type="term" value="F:ATP binding"/>
    <property type="evidence" value="ECO:0007669"/>
    <property type="project" value="UniProtKB-KW"/>
</dbReference>
<comment type="subcellular location">
    <subcellularLocation>
        <location evidence="2">Cell membrane</location>
        <topology evidence="2">Multi-pass membrane protein</topology>
    </subcellularLocation>
</comment>
<reference evidence="17" key="1">
    <citation type="submission" date="2021-10" db="EMBL/GenBank/DDBJ databases">
        <authorList>
            <person name="Criscuolo A."/>
        </authorList>
    </citation>
    <scope>NUCLEOTIDE SEQUENCE</scope>
    <source>
        <strain evidence="17">CIP111885</strain>
    </source>
</reference>
<dbReference type="RefSeq" id="WP_230499172.1">
    <property type="nucleotide sequence ID" value="NZ_CAKJTG010000057.1"/>
</dbReference>
<dbReference type="InterPro" id="IPR050398">
    <property type="entry name" value="HssS/ArlS-like"/>
</dbReference>
<dbReference type="Gene3D" id="6.10.340.10">
    <property type="match status" value="1"/>
</dbReference>
<keyword evidence="9 17" id="KW-0418">Kinase</keyword>
<evidence type="ECO:0000256" key="14">
    <source>
        <dbReference type="SAM" id="Phobius"/>
    </source>
</evidence>
<evidence type="ECO:0000256" key="3">
    <source>
        <dbReference type="ARBA" id="ARBA00012438"/>
    </source>
</evidence>
<keyword evidence="7 14" id="KW-0812">Transmembrane</keyword>
<evidence type="ECO:0000256" key="13">
    <source>
        <dbReference type="ARBA" id="ARBA00023136"/>
    </source>
</evidence>
<evidence type="ECO:0000313" key="17">
    <source>
        <dbReference type="EMBL" id="CAG9610816.1"/>
    </source>
</evidence>